<reference evidence="3 4" key="1">
    <citation type="submission" date="2024-02" db="UniProtKB">
        <authorList>
            <consortium name="WormBaseParasite"/>
        </authorList>
    </citation>
    <scope>IDENTIFICATION</scope>
</reference>
<keyword evidence="1" id="KW-1133">Transmembrane helix</keyword>
<keyword evidence="1" id="KW-0472">Membrane</keyword>
<feature type="transmembrane region" description="Helical" evidence="1">
    <location>
        <begin position="6"/>
        <end position="31"/>
    </location>
</feature>
<proteinExistence type="predicted"/>
<keyword evidence="2" id="KW-1185">Reference proteome</keyword>
<keyword evidence="1" id="KW-0812">Transmembrane</keyword>
<organism evidence="2 3">
    <name type="scientific">Mesorhabditis belari</name>
    <dbReference type="NCBI Taxonomy" id="2138241"/>
    <lineage>
        <taxon>Eukaryota</taxon>
        <taxon>Metazoa</taxon>
        <taxon>Ecdysozoa</taxon>
        <taxon>Nematoda</taxon>
        <taxon>Chromadorea</taxon>
        <taxon>Rhabditida</taxon>
        <taxon>Rhabditina</taxon>
        <taxon>Rhabditomorpha</taxon>
        <taxon>Rhabditoidea</taxon>
        <taxon>Rhabditidae</taxon>
        <taxon>Mesorhabditinae</taxon>
        <taxon>Mesorhabditis</taxon>
    </lineage>
</organism>
<dbReference type="AlphaFoldDB" id="A0AAF3FS82"/>
<dbReference type="Proteomes" id="UP000887575">
    <property type="component" value="Unassembled WGS sequence"/>
</dbReference>
<name>A0AAF3FS82_9BILA</name>
<evidence type="ECO:0000313" key="2">
    <source>
        <dbReference type="Proteomes" id="UP000887575"/>
    </source>
</evidence>
<sequence length="147" mass="17171">MVTAWLALSINIITSIVIIIADLILLCRFCIRHREYKMYSMQKQFQASRDSATYARTPALAIYLIGRQLGMSDEEILAEYEKDWGERKLIVESILGKEDEDELCRFFLRNYMSRFMQYGYAEEALMISALRQKAIDEQQMMASIGMK</sequence>
<evidence type="ECO:0000313" key="3">
    <source>
        <dbReference type="WBParaSite" id="MBELARI_LOCUS9513"/>
    </source>
</evidence>
<dbReference type="WBParaSite" id="MBELARI_LOCUS9513">
    <property type="protein sequence ID" value="MBELARI_LOCUS9513"/>
    <property type="gene ID" value="MBELARI_LOCUS9513"/>
</dbReference>
<protein>
    <submittedName>
        <fullName evidence="3 4">Uncharacterized protein</fullName>
    </submittedName>
</protein>
<accession>A0AAF3FS82</accession>
<evidence type="ECO:0000256" key="1">
    <source>
        <dbReference type="SAM" id="Phobius"/>
    </source>
</evidence>
<evidence type="ECO:0000313" key="4">
    <source>
        <dbReference type="WBParaSite" id="MBELARI_LOCUS9671"/>
    </source>
</evidence>
<dbReference type="WBParaSite" id="MBELARI_LOCUS9671">
    <property type="protein sequence ID" value="MBELARI_LOCUS9671"/>
    <property type="gene ID" value="MBELARI_LOCUS9671"/>
</dbReference>